<dbReference type="InterPro" id="IPR007060">
    <property type="entry name" value="FtsL/DivIC"/>
</dbReference>
<accession>A0A4Q2KR05</accession>
<reference evidence="1 2" key="1">
    <citation type="submission" date="2019-01" db="EMBL/GenBank/DDBJ databases">
        <title>Altererythrobacter rhizovicinus sp. nov., isolated from the rhizosphere soil of Haloxylon ammodendron.</title>
        <authorList>
            <person name="Li H.-P."/>
            <person name="Gou J.-Y."/>
            <person name="Yao D."/>
            <person name="Han Q.-Q."/>
            <person name="Shao K.-Z."/>
            <person name="Zhao Q."/>
            <person name="Zhang J.-L."/>
        </authorList>
    </citation>
    <scope>NUCLEOTIDE SEQUENCE [LARGE SCALE GENOMIC DNA]</scope>
    <source>
        <strain evidence="1 2">AY-3R</strain>
    </source>
</reference>
<sequence>MTRTGHRIALPREQLTQGFALVLLLLLTGLAIAGPSGLLAWGENERLLDQHQARIAQLTDERNALRNRVDLVHPNHADPDLVGEELRRNFNVVHPDEVVLILEPQNEQGE</sequence>
<proteinExistence type="predicted"/>
<keyword evidence="2" id="KW-1185">Reference proteome</keyword>
<gene>
    <name evidence="1" type="ORF">ETX26_04990</name>
</gene>
<dbReference type="Pfam" id="PF04977">
    <property type="entry name" value="DivIC"/>
    <property type="match status" value="1"/>
</dbReference>
<comment type="caution">
    <text evidence="1">The sequence shown here is derived from an EMBL/GenBank/DDBJ whole genome shotgun (WGS) entry which is preliminary data.</text>
</comment>
<evidence type="ECO:0000313" key="1">
    <source>
        <dbReference type="EMBL" id="RXZ66072.1"/>
    </source>
</evidence>
<dbReference type="Proteomes" id="UP000293623">
    <property type="component" value="Unassembled WGS sequence"/>
</dbReference>
<protein>
    <submittedName>
        <fullName evidence="1">Septum formation initiator</fullName>
    </submittedName>
</protein>
<name>A0A4Q2KR05_9SPHN</name>
<organism evidence="1 2">
    <name type="scientific">Pelagerythrobacter rhizovicinus</name>
    <dbReference type="NCBI Taxonomy" id="2268576"/>
    <lineage>
        <taxon>Bacteria</taxon>
        <taxon>Pseudomonadati</taxon>
        <taxon>Pseudomonadota</taxon>
        <taxon>Alphaproteobacteria</taxon>
        <taxon>Sphingomonadales</taxon>
        <taxon>Erythrobacteraceae</taxon>
        <taxon>Pelagerythrobacter</taxon>
    </lineage>
</organism>
<dbReference type="AlphaFoldDB" id="A0A4Q2KR05"/>
<dbReference type="EMBL" id="SDPV01000001">
    <property type="protein sequence ID" value="RXZ66072.1"/>
    <property type="molecule type" value="Genomic_DNA"/>
</dbReference>
<evidence type="ECO:0000313" key="2">
    <source>
        <dbReference type="Proteomes" id="UP000293623"/>
    </source>
</evidence>
<dbReference type="OrthoDB" id="9815600at2"/>